<dbReference type="EMBL" id="LAZR01000132">
    <property type="protein sequence ID" value="KKN87989.1"/>
    <property type="molecule type" value="Genomic_DNA"/>
</dbReference>
<reference evidence="1" key="1">
    <citation type="journal article" date="2015" name="Nature">
        <title>Complex archaea that bridge the gap between prokaryotes and eukaryotes.</title>
        <authorList>
            <person name="Spang A."/>
            <person name="Saw J.H."/>
            <person name="Jorgensen S.L."/>
            <person name="Zaremba-Niedzwiedzka K."/>
            <person name="Martijn J."/>
            <person name="Lind A.E."/>
            <person name="van Eijk R."/>
            <person name="Schleper C."/>
            <person name="Guy L."/>
            <person name="Ettema T.J."/>
        </authorList>
    </citation>
    <scope>NUCLEOTIDE SEQUENCE</scope>
</reference>
<dbReference type="SUPFAM" id="SSF53254">
    <property type="entry name" value="Phosphoglycerate mutase-like"/>
    <property type="match status" value="1"/>
</dbReference>
<dbReference type="PANTHER" id="PTHR47623">
    <property type="entry name" value="OS09G0287300 PROTEIN"/>
    <property type="match status" value="1"/>
</dbReference>
<dbReference type="SMART" id="SM00855">
    <property type="entry name" value="PGAM"/>
    <property type="match status" value="1"/>
</dbReference>
<dbReference type="CDD" id="cd07067">
    <property type="entry name" value="HP_PGM_like"/>
    <property type="match status" value="1"/>
</dbReference>
<evidence type="ECO:0000313" key="1">
    <source>
        <dbReference type="EMBL" id="KKN87989.1"/>
    </source>
</evidence>
<accession>A0A0F9U8R7</accession>
<dbReference type="AlphaFoldDB" id="A0A0F9U8R7"/>
<gene>
    <name evidence="1" type="ORF">LCGC14_0253310</name>
</gene>
<dbReference type="InterPro" id="IPR013078">
    <property type="entry name" value="His_Pase_superF_clade-1"/>
</dbReference>
<dbReference type="InterPro" id="IPR029033">
    <property type="entry name" value="His_PPase_superfam"/>
</dbReference>
<dbReference type="Pfam" id="PF00300">
    <property type="entry name" value="His_Phos_1"/>
    <property type="match status" value="1"/>
</dbReference>
<sequence length="165" mass="18161">MRRLILMRHAKAGWPAGVSTDFDRPLDDKGRQDAVSVGQWLVAEGYRPDLALCSASRRTSETLSLLDIPTDVKRIFTDRLYLAHRERLLAHIHGAEGTTVLLIAHNPGVNEIANLLPRAGLTAQYSGATPPGATLVLAFDVDDWKNVHWHSGEIEAHITPRMLAG</sequence>
<dbReference type="Gene3D" id="3.40.50.1240">
    <property type="entry name" value="Phosphoglycerate mutase-like"/>
    <property type="match status" value="1"/>
</dbReference>
<proteinExistence type="predicted"/>
<comment type="caution">
    <text evidence="1">The sequence shown here is derived from an EMBL/GenBank/DDBJ whole genome shotgun (WGS) entry which is preliminary data.</text>
</comment>
<dbReference type="PANTHER" id="PTHR47623:SF1">
    <property type="entry name" value="OS09G0287300 PROTEIN"/>
    <property type="match status" value="1"/>
</dbReference>
<name>A0A0F9U8R7_9ZZZZ</name>
<protein>
    <submittedName>
        <fullName evidence="1">Uncharacterized protein</fullName>
    </submittedName>
</protein>
<organism evidence="1">
    <name type="scientific">marine sediment metagenome</name>
    <dbReference type="NCBI Taxonomy" id="412755"/>
    <lineage>
        <taxon>unclassified sequences</taxon>
        <taxon>metagenomes</taxon>
        <taxon>ecological metagenomes</taxon>
    </lineage>
</organism>